<keyword evidence="2" id="KW-1185">Reference proteome</keyword>
<comment type="caution">
    <text evidence="1">The sequence shown here is derived from an EMBL/GenBank/DDBJ whole genome shotgun (WGS) entry which is preliminary data.</text>
</comment>
<evidence type="ECO:0000313" key="2">
    <source>
        <dbReference type="Proteomes" id="UP000235994"/>
    </source>
</evidence>
<name>A0A2N8KK65_9BURK</name>
<gene>
    <name evidence="1" type="ORF">C1I89_06055</name>
</gene>
<evidence type="ECO:0000313" key="1">
    <source>
        <dbReference type="EMBL" id="PND33825.1"/>
    </source>
</evidence>
<dbReference type="AlphaFoldDB" id="A0A2N8KK65"/>
<dbReference type="EMBL" id="POQS01000002">
    <property type="protein sequence ID" value="PND33825.1"/>
    <property type="molecule type" value="Genomic_DNA"/>
</dbReference>
<accession>A0A2N8KK65</accession>
<dbReference type="Proteomes" id="UP000235994">
    <property type="component" value="Unassembled WGS sequence"/>
</dbReference>
<reference evidence="1 2" key="1">
    <citation type="submission" date="2018-01" db="EMBL/GenBank/DDBJ databases">
        <title>The draft genome of an aniline degradation strain ANB-1.</title>
        <authorList>
            <person name="Zhang L."/>
            <person name="Jiang J."/>
        </authorList>
    </citation>
    <scope>NUCLEOTIDE SEQUENCE [LARGE SCALE GENOMIC DNA]</scope>
    <source>
        <strain evidence="1 2">ANB-1</strain>
    </source>
</reference>
<organism evidence="1 2">
    <name type="scientific">Achromobacter pulmonis</name>
    <dbReference type="NCBI Taxonomy" id="1389932"/>
    <lineage>
        <taxon>Bacteria</taxon>
        <taxon>Pseudomonadati</taxon>
        <taxon>Pseudomonadota</taxon>
        <taxon>Betaproteobacteria</taxon>
        <taxon>Burkholderiales</taxon>
        <taxon>Alcaligenaceae</taxon>
        <taxon>Achromobacter</taxon>
    </lineage>
</organism>
<dbReference type="RefSeq" id="WP_102771906.1">
    <property type="nucleotide sequence ID" value="NZ_POQS01000002.1"/>
</dbReference>
<protein>
    <submittedName>
        <fullName evidence="1">Uncharacterized protein</fullName>
    </submittedName>
</protein>
<sequence>MLRAGLSLRFTPTEVDELRRIGIDVGGARTQDALDQALARWAGTLAEERPDLLDRIAEALAREKGASLPARLTRER</sequence>
<proteinExistence type="predicted"/>